<dbReference type="OrthoDB" id="9804955at2"/>
<keyword evidence="4" id="KW-1185">Reference proteome</keyword>
<dbReference type="CDD" id="cd01949">
    <property type="entry name" value="GGDEF"/>
    <property type="match status" value="1"/>
</dbReference>
<dbReference type="Pfam" id="PF00990">
    <property type="entry name" value="GGDEF"/>
    <property type="match status" value="1"/>
</dbReference>
<reference evidence="3" key="3">
    <citation type="submission" date="2018-07" db="EMBL/GenBank/DDBJ databases">
        <authorList>
            <person name="Quirk P.G."/>
            <person name="Krulwich T.A."/>
        </authorList>
    </citation>
    <scope>NUCLEOTIDE SEQUENCE</scope>
    <source>
        <strain evidence="3">CCRI-19302</strain>
    </source>
</reference>
<dbReference type="PANTHER" id="PTHR45138:SF9">
    <property type="entry name" value="DIGUANYLATE CYCLASE DGCM-RELATED"/>
    <property type="match status" value="1"/>
</dbReference>
<feature type="domain" description="GGDEF" evidence="1">
    <location>
        <begin position="152"/>
        <end position="284"/>
    </location>
</feature>
<dbReference type="NCBIfam" id="TIGR00254">
    <property type="entry name" value="GGDEF"/>
    <property type="match status" value="1"/>
</dbReference>
<dbReference type="InterPro" id="IPR050469">
    <property type="entry name" value="Diguanylate_Cyclase"/>
</dbReference>
<reference evidence="3 4" key="1">
    <citation type="journal article" date="2017" name="Genome Announc.">
        <title>Draft Genome Sequence of a Sporulating and Motile Strain of Lachnotalea glycerini Isolated from Water in Quebec City, Canada.</title>
        <authorList>
            <person name="Maheux A.F."/>
            <person name="Boudreau D.K."/>
            <person name="Berube E."/>
            <person name="Boissinot M."/>
            <person name="Raymond F."/>
            <person name="Brodeur S."/>
            <person name="Corbeil J."/>
            <person name="Isabel S."/>
            <person name="Omar R.F."/>
            <person name="Bergeron M.G."/>
        </authorList>
    </citation>
    <scope>NUCLEOTIDE SEQUENCE [LARGE SCALE GENOMIC DNA]</scope>
    <source>
        <strain evidence="3 4">CCRI-19302</strain>
    </source>
</reference>
<accession>A0A255I905</accession>
<dbReference type="Gene3D" id="3.30.70.270">
    <property type="match status" value="1"/>
</dbReference>
<dbReference type="GO" id="GO:0005886">
    <property type="term" value="C:plasma membrane"/>
    <property type="evidence" value="ECO:0007669"/>
    <property type="project" value="TreeGrafter"/>
</dbReference>
<name>A0A255I905_9FIRM</name>
<dbReference type="Proteomes" id="UP000247523">
    <property type="component" value="Unassembled WGS sequence"/>
</dbReference>
<evidence type="ECO:0000313" key="2">
    <source>
        <dbReference type="EMBL" id="PXV86849.1"/>
    </source>
</evidence>
<dbReference type="GO" id="GO:1902201">
    <property type="term" value="P:negative regulation of bacterial-type flagellum-dependent cell motility"/>
    <property type="evidence" value="ECO:0007669"/>
    <property type="project" value="TreeGrafter"/>
</dbReference>
<proteinExistence type="predicted"/>
<dbReference type="InterPro" id="IPR029787">
    <property type="entry name" value="Nucleotide_cyclase"/>
</dbReference>
<dbReference type="EMBL" id="QICS01000011">
    <property type="protein sequence ID" value="PXV86849.1"/>
    <property type="molecule type" value="Genomic_DNA"/>
</dbReference>
<dbReference type="InterPro" id="IPR043128">
    <property type="entry name" value="Rev_trsase/Diguanyl_cyclase"/>
</dbReference>
<evidence type="ECO:0000313" key="3">
    <source>
        <dbReference type="EMBL" id="RDY30649.1"/>
    </source>
</evidence>
<dbReference type="InterPro" id="IPR000160">
    <property type="entry name" value="GGDEF_dom"/>
</dbReference>
<protein>
    <submittedName>
        <fullName evidence="2">Diguanylate cyclase</fullName>
    </submittedName>
    <submittedName>
        <fullName evidence="3">GGDEF domain-containing protein</fullName>
    </submittedName>
</protein>
<dbReference type="SMART" id="SM00267">
    <property type="entry name" value="GGDEF"/>
    <property type="match status" value="1"/>
</dbReference>
<dbReference type="EMBL" id="NOKA02000031">
    <property type="protein sequence ID" value="RDY30649.1"/>
    <property type="molecule type" value="Genomic_DNA"/>
</dbReference>
<sequence>MIFNNLGDVLYIIHALESINTSICITNTRQEIVYQSSRKNIAHNLAANDVKRVIETLQQSQNANFKIQMIDDWITAITSVTLLIGSETYLLEFKQFISSLWHFNTECHNFDNMSIHQIKEMAITDSLTKLYNRRYIDERLPIDMQSSFELDKPISILFIDIDYFKKINDKNGHAAGDQILQDLALLLQKQFNKENGWVARYGGDEILICLPGCTNKVAKRMAHRLRKTIEKTAFRIAKSEVTITCSIGVKTILRDSGVTNISELMIMADKNLYQAKQEGRNKVV</sequence>
<dbReference type="GO" id="GO:0043709">
    <property type="term" value="P:cell adhesion involved in single-species biofilm formation"/>
    <property type="evidence" value="ECO:0007669"/>
    <property type="project" value="TreeGrafter"/>
</dbReference>
<dbReference type="RefSeq" id="WP_094378371.1">
    <property type="nucleotide sequence ID" value="NZ_NOKA02000031.1"/>
</dbReference>
<dbReference type="Proteomes" id="UP000216411">
    <property type="component" value="Unassembled WGS sequence"/>
</dbReference>
<dbReference type="SUPFAM" id="SSF55073">
    <property type="entry name" value="Nucleotide cyclase"/>
    <property type="match status" value="1"/>
</dbReference>
<evidence type="ECO:0000313" key="4">
    <source>
        <dbReference type="Proteomes" id="UP000216411"/>
    </source>
</evidence>
<dbReference type="FunFam" id="3.30.70.270:FF:000001">
    <property type="entry name" value="Diguanylate cyclase domain protein"/>
    <property type="match status" value="1"/>
</dbReference>
<dbReference type="GO" id="GO:0052621">
    <property type="term" value="F:diguanylate cyclase activity"/>
    <property type="evidence" value="ECO:0007669"/>
    <property type="project" value="TreeGrafter"/>
</dbReference>
<evidence type="ECO:0000259" key="1">
    <source>
        <dbReference type="PROSITE" id="PS50887"/>
    </source>
</evidence>
<comment type="caution">
    <text evidence="2">The sequence shown here is derived from an EMBL/GenBank/DDBJ whole genome shotgun (WGS) entry which is preliminary data.</text>
</comment>
<evidence type="ECO:0000313" key="5">
    <source>
        <dbReference type="Proteomes" id="UP000247523"/>
    </source>
</evidence>
<organism evidence="2 5">
    <name type="scientific">Lachnotalea glycerini</name>
    <dbReference type="NCBI Taxonomy" id="1763509"/>
    <lineage>
        <taxon>Bacteria</taxon>
        <taxon>Bacillati</taxon>
        <taxon>Bacillota</taxon>
        <taxon>Clostridia</taxon>
        <taxon>Lachnospirales</taxon>
        <taxon>Lachnospiraceae</taxon>
        <taxon>Lachnotalea</taxon>
    </lineage>
</organism>
<dbReference type="AlphaFoldDB" id="A0A255I905"/>
<dbReference type="PROSITE" id="PS50887">
    <property type="entry name" value="GGDEF"/>
    <property type="match status" value="1"/>
</dbReference>
<gene>
    <name evidence="2" type="ORF">C8E03_11149</name>
    <name evidence="3" type="ORF">CG710_013470</name>
</gene>
<reference evidence="2 5" key="2">
    <citation type="submission" date="2018-05" db="EMBL/GenBank/DDBJ databases">
        <title>Genomic Encyclopedia of Type Strains, Phase IV (KMG-IV): sequencing the most valuable type-strain genomes for metagenomic binning, comparative biology and taxonomic classification.</title>
        <authorList>
            <person name="Goeker M."/>
        </authorList>
    </citation>
    <scope>NUCLEOTIDE SEQUENCE [LARGE SCALE GENOMIC DNA]</scope>
    <source>
        <strain evidence="2 5">DSM 28816</strain>
    </source>
</reference>
<dbReference type="PANTHER" id="PTHR45138">
    <property type="entry name" value="REGULATORY COMPONENTS OF SENSORY TRANSDUCTION SYSTEM"/>
    <property type="match status" value="1"/>
</dbReference>